<accession>A0A679G365</accession>
<evidence type="ECO:0008006" key="3">
    <source>
        <dbReference type="Google" id="ProtNLM"/>
    </source>
</evidence>
<proteinExistence type="predicted"/>
<dbReference type="InterPro" id="IPR039421">
    <property type="entry name" value="Type_1_exporter"/>
</dbReference>
<keyword evidence="2" id="KW-1185">Reference proteome</keyword>
<evidence type="ECO:0000313" key="1">
    <source>
        <dbReference type="EMBL" id="BBW98451.1"/>
    </source>
</evidence>
<name>A0A679G365_9BACL</name>
<dbReference type="InterPro" id="IPR027417">
    <property type="entry name" value="P-loop_NTPase"/>
</dbReference>
<organism evidence="1 2">
    <name type="scientific">Geobacillus subterraneus</name>
    <dbReference type="NCBI Taxonomy" id="129338"/>
    <lineage>
        <taxon>Bacteria</taxon>
        <taxon>Bacillati</taxon>
        <taxon>Bacillota</taxon>
        <taxon>Bacilli</taxon>
        <taxon>Bacillales</taxon>
        <taxon>Anoxybacillaceae</taxon>
        <taxon>Geobacillus</taxon>
    </lineage>
</organism>
<evidence type="ECO:0000313" key="2">
    <source>
        <dbReference type="Proteomes" id="UP000501421"/>
    </source>
</evidence>
<sequence>MEKFKDKMTIIMIAHRIESIKNADNILVLKNGRIVESGTYDQLMSLKGEFYRIYSLERVEKVKENTLYTL</sequence>
<dbReference type="EMBL" id="AP022557">
    <property type="protein sequence ID" value="BBW98451.1"/>
    <property type="molecule type" value="Genomic_DNA"/>
</dbReference>
<dbReference type="Gene3D" id="3.40.50.300">
    <property type="entry name" value="P-loop containing nucleotide triphosphate hydrolases"/>
    <property type="match status" value="1"/>
</dbReference>
<dbReference type="GO" id="GO:0015421">
    <property type="term" value="F:ABC-type oligopeptide transporter activity"/>
    <property type="evidence" value="ECO:0007669"/>
    <property type="project" value="TreeGrafter"/>
</dbReference>
<dbReference type="Proteomes" id="UP000501421">
    <property type="component" value="Chromosome"/>
</dbReference>
<dbReference type="AlphaFoldDB" id="A0A679G365"/>
<gene>
    <name evidence="1" type="ORF">GsuE55_32840</name>
</gene>
<dbReference type="PANTHER" id="PTHR43394:SF1">
    <property type="entry name" value="ATP-BINDING CASSETTE SUB-FAMILY B MEMBER 10, MITOCHONDRIAL"/>
    <property type="match status" value="1"/>
</dbReference>
<dbReference type="SUPFAM" id="SSF52540">
    <property type="entry name" value="P-loop containing nucleoside triphosphate hydrolases"/>
    <property type="match status" value="1"/>
</dbReference>
<reference evidence="2" key="1">
    <citation type="journal article" date="2020" name="Microbiol. Resour. Announc.">
        <title>Complete Genome Sequence of Geobacillus sp. Strain E55-1, Isolated from Mine Geyser in Japan.</title>
        <authorList>
            <person name="Miyazaki K."/>
            <person name="Hase E."/>
            <person name="Tokito N."/>
        </authorList>
    </citation>
    <scope>NUCLEOTIDE SEQUENCE [LARGE SCALE GENOMIC DNA]</scope>
    <source>
        <strain evidence="2">E55-1</strain>
    </source>
</reference>
<dbReference type="PANTHER" id="PTHR43394">
    <property type="entry name" value="ATP-DEPENDENT PERMEASE MDL1, MITOCHONDRIAL"/>
    <property type="match status" value="1"/>
</dbReference>
<protein>
    <recommendedName>
        <fullName evidence="3">ABC transporter ATP-binding protein</fullName>
    </recommendedName>
</protein>